<dbReference type="Pfam" id="PF01549">
    <property type="entry name" value="ShK"/>
    <property type="match status" value="2"/>
</dbReference>
<dbReference type="SUPFAM" id="SSF55486">
    <property type="entry name" value="Metalloproteases ('zincins'), catalytic domain"/>
    <property type="match status" value="1"/>
</dbReference>
<keyword evidence="1" id="KW-1015">Disulfide bond</keyword>
<feature type="disulfide bond" evidence="1">
    <location>
        <begin position="120"/>
        <end position="154"/>
    </location>
</feature>
<dbReference type="SMART" id="SM00254">
    <property type="entry name" value="ShKT"/>
    <property type="match status" value="2"/>
</dbReference>
<keyword evidence="4" id="KW-1185">Reference proteome</keyword>
<dbReference type="AlphaFoldDB" id="A0AAV4GPQ1"/>
<protein>
    <submittedName>
        <fullName evidence="3">Secreted ShK toxin domain containing protein</fullName>
    </submittedName>
</protein>
<feature type="domain" description="ShKT" evidence="2">
    <location>
        <begin position="120"/>
        <end position="154"/>
    </location>
</feature>
<name>A0AAV4GPQ1_9GAST</name>
<accession>A0AAV4GPQ1</accession>
<proteinExistence type="predicted"/>
<evidence type="ECO:0000259" key="2">
    <source>
        <dbReference type="PROSITE" id="PS51670"/>
    </source>
</evidence>
<organism evidence="3 4">
    <name type="scientific">Elysia marginata</name>
    <dbReference type="NCBI Taxonomy" id="1093978"/>
    <lineage>
        <taxon>Eukaryota</taxon>
        <taxon>Metazoa</taxon>
        <taxon>Spiralia</taxon>
        <taxon>Lophotrochozoa</taxon>
        <taxon>Mollusca</taxon>
        <taxon>Gastropoda</taxon>
        <taxon>Heterobranchia</taxon>
        <taxon>Euthyneura</taxon>
        <taxon>Panpulmonata</taxon>
        <taxon>Sacoglossa</taxon>
        <taxon>Placobranchoidea</taxon>
        <taxon>Plakobranchidae</taxon>
        <taxon>Elysia</taxon>
    </lineage>
</organism>
<dbReference type="PROSITE" id="PS51670">
    <property type="entry name" value="SHKT"/>
    <property type="match status" value="1"/>
</dbReference>
<dbReference type="InterPro" id="IPR024079">
    <property type="entry name" value="MetalloPept_cat_dom_sf"/>
</dbReference>
<evidence type="ECO:0000313" key="3">
    <source>
        <dbReference type="EMBL" id="GFR87742.1"/>
    </source>
</evidence>
<dbReference type="Gene3D" id="3.40.390.10">
    <property type="entry name" value="Collagenase (Catalytic Domain)"/>
    <property type="match status" value="1"/>
</dbReference>
<dbReference type="Proteomes" id="UP000762676">
    <property type="component" value="Unassembled WGS sequence"/>
</dbReference>
<evidence type="ECO:0000313" key="4">
    <source>
        <dbReference type="Proteomes" id="UP000762676"/>
    </source>
</evidence>
<dbReference type="InterPro" id="IPR003582">
    <property type="entry name" value="ShKT_dom"/>
</dbReference>
<dbReference type="EMBL" id="BMAT01008556">
    <property type="protein sequence ID" value="GFR87742.1"/>
    <property type="molecule type" value="Genomic_DNA"/>
</dbReference>
<comment type="caution">
    <text evidence="1">Lacks conserved residue(s) required for the propagation of feature annotation.</text>
</comment>
<comment type="caution">
    <text evidence="3">The sequence shown here is derived from an EMBL/GenBank/DDBJ whole genome shotgun (WGS) entry which is preliminary data.</text>
</comment>
<evidence type="ECO:0000256" key="1">
    <source>
        <dbReference type="PROSITE-ProRule" id="PRU01005"/>
    </source>
</evidence>
<gene>
    <name evidence="3" type="ORF">ElyMa_004231200</name>
</gene>
<dbReference type="GO" id="GO:0008237">
    <property type="term" value="F:metallopeptidase activity"/>
    <property type="evidence" value="ECO:0007669"/>
    <property type="project" value="InterPro"/>
</dbReference>
<sequence>MVVGALMAIRGWDERLRTLYRQANSTGHWANTYAMHDPDELFAETTQAYFNVQSHSPQPNGIHGPISTNKKLKSYHPALYELIKEVFPCDNTYLKRCKSTRQQEDAQHLFMDCDLDSKDCTDYHARCAQWATGGECSKNPNYMLTNCRRSCNVCEEKDDATPDCVDKHILCSHWAMHGSCQVTPDYMHDNCVRSCYIVDTSDSMLYSPCAVYTL</sequence>
<reference evidence="3 4" key="1">
    <citation type="journal article" date="2021" name="Elife">
        <title>Chloroplast acquisition without the gene transfer in kleptoplastic sea slugs, Plakobranchus ocellatus.</title>
        <authorList>
            <person name="Maeda T."/>
            <person name="Takahashi S."/>
            <person name="Yoshida T."/>
            <person name="Shimamura S."/>
            <person name="Takaki Y."/>
            <person name="Nagai Y."/>
            <person name="Toyoda A."/>
            <person name="Suzuki Y."/>
            <person name="Arimoto A."/>
            <person name="Ishii H."/>
            <person name="Satoh N."/>
            <person name="Nishiyama T."/>
            <person name="Hasebe M."/>
            <person name="Maruyama T."/>
            <person name="Minagawa J."/>
            <person name="Obokata J."/>
            <person name="Shigenobu S."/>
        </authorList>
    </citation>
    <scope>NUCLEOTIDE SEQUENCE [LARGE SCALE GENOMIC DNA]</scope>
</reference>